<keyword evidence="3" id="KW-0732">Signal</keyword>
<dbReference type="SUPFAM" id="SSF56574">
    <property type="entry name" value="Serpins"/>
    <property type="match status" value="1"/>
</dbReference>
<dbReference type="InterPro" id="IPR036186">
    <property type="entry name" value="Serpin_sf"/>
</dbReference>
<dbReference type="InterPro" id="IPR023796">
    <property type="entry name" value="Serpin_dom"/>
</dbReference>
<evidence type="ECO:0000256" key="3">
    <source>
        <dbReference type="SAM" id="SignalP"/>
    </source>
</evidence>
<gene>
    <name evidence="5" type="ORF">H920_17263</name>
</gene>
<dbReference type="Gene3D" id="3.30.497.10">
    <property type="entry name" value="Antithrombin, subunit I, domain 2"/>
    <property type="match status" value="1"/>
</dbReference>
<dbReference type="MEROPS" id="I04.002"/>
<dbReference type="OMA" id="RHIDELY"/>
<feature type="domain" description="Serpin" evidence="4">
    <location>
        <begin position="56"/>
        <end position="417"/>
    </location>
</feature>
<evidence type="ECO:0000313" key="6">
    <source>
        <dbReference type="Proteomes" id="UP000028990"/>
    </source>
</evidence>
<sequence length="420" mass="47197">MSLLLALGLLVAGLCPAIFCHPCGPGAQETVTPNDGDSRVHMDTLTVASSNADFAFNLYKKLTVEVMSENIIFSPVSILAALAVMSLGALNAKLMELLQGLRFNLTETPEAEIHRSIQHFLRTLRQPNDKLQLSMGNALFIQEQLQLLSTFTENARSLYAAETFTTNFQDPNAAEKLINDFVKKETQGKISGLVKGLDPRTMVVLVNYVFFKGTWKMPFDPRNTLESKFYLSPRRWVLVPMMKLANQRIPYFREEALSCTVVELPYTGNASALLILPDQGRIPWVEEALSWKLLKQWRDSLQPRWIDEFYLPKFSISRNYQLESILPELGIREVFSPKADLSGITGARDLQISQFFHRAVLDVAENGTEATATTGIKLILTSAKVDPVIVNFIRPFLITILDKEINSVLFMSRVLNPKPT</sequence>
<dbReference type="eggNOG" id="KOG2392">
    <property type="taxonomic scope" value="Eukaryota"/>
</dbReference>
<dbReference type="CDD" id="cd19551">
    <property type="entry name" value="serpinA3_A1AC"/>
    <property type="match status" value="1"/>
</dbReference>
<dbReference type="OrthoDB" id="671595at2759"/>
<dbReference type="GO" id="GO:0004867">
    <property type="term" value="F:serine-type endopeptidase inhibitor activity"/>
    <property type="evidence" value="ECO:0007669"/>
    <property type="project" value="InterPro"/>
</dbReference>
<dbReference type="PANTHER" id="PTHR11461:SF145">
    <property type="entry name" value="ALPHA-1-ANTICHYMOTRYPSIN"/>
    <property type="match status" value="1"/>
</dbReference>
<dbReference type="FunFam" id="3.30.497.10:FF:000001">
    <property type="entry name" value="Serine protease inhibitor"/>
    <property type="match status" value="1"/>
</dbReference>
<protein>
    <submittedName>
        <fullName evidence="5">Alpha-1-antichymotrypsin</fullName>
    </submittedName>
</protein>
<organism evidence="5 6">
    <name type="scientific">Fukomys damarensis</name>
    <name type="common">Damaraland mole rat</name>
    <name type="synonym">Cryptomys damarensis</name>
    <dbReference type="NCBI Taxonomy" id="885580"/>
    <lineage>
        <taxon>Eukaryota</taxon>
        <taxon>Metazoa</taxon>
        <taxon>Chordata</taxon>
        <taxon>Craniata</taxon>
        <taxon>Vertebrata</taxon>
        <taxon>Euteleostomi</taxon>
        <taxon>Mammalia</taxon>
        <taxon>Eutheria</taxon>
        <taxon>Euarchontoglires</taxon>
        <taxon>Glires</taxon>
        <taxon>Rodentia</taxon>
        <taxon>Hystricomorpha</taxon>
        <taxon>Bathyergidae</taxon>
        <taxon>Fukomys</taxon>
    </lineage>
</organism>
<dbReference type="GO" id="GO:0005615">
    <property type="term" value="C:extracellular space"/>
    <property type="evidence" value="ECO:0007669"/>
    <property type="project" value="InterPro"/>
</dbReference>
<evidence type="ECO:0000313" key="5">
    <source>
        <dbReference type="EMBL" id="KFO21354.1"/>
    </source>
</evidence>
<proteinExistence type="inferred from homology"/>
<dbReference type="EMBL" id="KN124392">
    <property type="protein sequence ID" value="KFO21354.1"/>
    <property type="molecule type" value="Genomic_DNA"/>
</dbReference>
<dbReference type="InterPro" id="IPR042178">
    <property type="entry name" value="Serpin_sf_1"/>
</dbReference>
<accession>A0A091CQD7</accession>
<evidence type="ECO:0000256" key="1">
    <source>
        <dbReference type="ARBA" id="ARBA00009500"/>
    </source>
</evidence>
<name>A0A091CQD7_FUKDA</name>
<dbReference type="Gene3D" id="2.30.39.10">
    <property type="entry name" value="Alpha-1-antitrypsin, domain 1"/>
    <property type="match status" value="1"/>
</dbReference>
<evidence type="ECO:0000259" key="4">
    <source>
        <dbReference type="SMART" id="SM00093"/>
    </source>
</evidence>
<keyword evidence="6" id="KW-1185">Reference proteome</keyword>
<dbReference type="AlphaFoldDB" id="A0A091CQD7"/>
<dbReference type="PANTHER" id="PTHR11461">
    <property type="entry name" value="SERINE PROTEASE INHIBITOR, SERPIN"/>
    <property type="match status" value="1"/>
</dbReference>
<feature type="chain" id="PRO_5001870937" evidence="3">
    <location>
        <begin position="21"/>
        <end position="420"/>
    </location>
</feature>
<dbReference type="InterPro" id="IPR000215">
    <property type="entry name" value="Serpin_fam"/>
</dbReference>
<feature type="signal peptide" evidence="3">
    <location>
        <begin position="1"/>
        <end position="20"/>
    </location>
</feature>
<dbReference type="Proteomes" id="UP000028990">
    <property type="component" value="Unassembled WGS sequence"/>
</dbReference>
<dbReference type="SMART" id="SM00093">
    <property type="entry name" value="SERPIN"/>
    <property type="match status" value="1"/>
</dbReference>
<reference evidence="5 6" key="1">
    <citation type="submission" date="2013-11" db="EMBL/GenBank/DDBJ databases">
        <title>The Damaraland mole rat (Fukomys damarensis) genome and evolution of African mole rats.</title>
        <authorList>
            <person name="Gladyshev V.N."/>
            <person name="Fang X."/>
        </authorList>
    </citation>
    <scope>NUCLEOTIDE SEQUENCE [LARGE SCALE GENOMIC DNA]</scope>
    <source>
        <tissue evidence="5">Liver</tissue>
    </source>
</reference>
<dbReference type="Pfam" id="PF00079">
    <property type="entry name" value="Serpin"/>
    <property type="match status" value="1"/>
</dbReference>
<comment type="similarity">
    <text evidence="1 2">Belongs to the serpin family.</text>
</comment>
<dbReference type="STRING" id="885580.ENSFDAP00000005270"/>
<evidence type="ECO:0000256" key="2">
    <source>
        <dbReference type="RuleBase" id="RU000411"/>
    </source>
</evidence>
<dbReference type="InterPro" id="IPR042185">
    <property type="entry name" value="Serpin_sf_2"/>
</dbReference>